<evidence type="ECO:0000313" key="2">
    <source>
        <dbReference type="Proteomes" id="UP000184330"/>
    </source>
</evidence>
<proteinExistence type="predicted"/>
<gene>
    <name evidence="1" type="ORF">PAC_10966</name>
</gene>
<evidence type="ECO:0000313" key="1">
    <source>
        <dbReference type="EMBL" id="CZR61070.1"/>
    </source>
</evidence>
<reference evidence="1 2" key="1">
    <citation type="submission" date="2016-03" db="EMBL/GenBank/DDBJ databases">
        <authorList>
            <person name="Ploux O."/>
        </authorList>
    </citation>
    <scope>NUCLEOTIDE SEQUENCE [LARGE SCALE GENOMIC DNA]</scope>
    <source>
        <strain evidence="1 2">UAMH 11012</strain>
    </source>
</reference>
<dbReference type="OrthoDB" id="5086500at2759"/>
<dbReference type="Proteomes" id="UP000184330">
    <property type="component" value="Unassembled WGS sequence"/>
</dbReference>
<organism evidence="1 2">
    <name type="scientific">Phialocephala subalpina</name>
    <dbReference type="NCBI Taxonomy" id="576137"/>
    <lineage>
        <taxon>Eukaryota</taxon>
        <taxon>Fungi</taxon>
        <taxon>Dikarya</taxon>
        <taxon>Ascomycota</taxon>
        <taxon>Pezizomycotina</taxon>
        <taxon>Leotiomycetes</taxon>
        <taxon>Helotiales</taxon>
        <taxon>Mollisiaceae</taxon>
        <taxon>Phialocephala</taxon>
        <taxon>Phialocephala fortinii species complex</taxon>
    </lineage>
</organism>
<dbReference type="AlphaFoldDB" id="A0A1L7X7S3"/>
<accession>A0A1L7X7S3</accession>
<keyword evidence="2" id="KW-1185">Reference proteome</keyword>
<name>A0A1L7X7S3_9HELO</name>
<dbReference type="EMBL" id="FJOG01000017">
    <property type="protein sequence ID" value="CZR61070.1"/>
    <property type="molecule type" value="Genomic_DNA"/>
</dbReference>
<dbReference type="STRING" id="576137.A0A1L7X7S3"/>
<sequence>MHPAQILPIFAALTFAKLVRKDDFWGGALSLGPTTSHIIHAVTTLMPGAAPKTQNGELFLWPGMSNGTGDLIQTTLESWPDNSWCGAVAGEWCVRASLFGSFGQLDADSHLVKDGDEVRIEYSRSADGLTWIQNVTNAITGEYLSSFAHESGPMTGWGTGTECDDNCNGTIAAQTYKNTTITLASSDTAFGNTLGVSGGTTYSGLSVSTDGTVWHIDSINIPAMD</sequence>
<protein>
    <submittedName>
        <fullName evidence="1">Uncharacterized protein</fullName>
    </submittedName>
</protein>